<feature type="signal peptide" evidence="2">
    <location>
        <begin position="1"/>
        <end position="19"/>
    </location>
</feature>
<feature type="compositionally biased region" description="Low complexity" evidence="1">
    <location>
        <begin position="126"/>
        <end position="142"/>
    </location>
</feature>
<feature type="compositionally biased region" description="Low complexity" evidence="1">
    <location>
        <begin position="89"/>
        <end position="99"/>
    </location>
</feature>
<evidence type="ECO:0000313" key="3">
    <source>
        <dbReference type="Proteomes" id="UP000887572"/>
    </source>
</evidence>
<proteinExistence type="predicted"/>
<evidence type="ECO:0000256" key="1">
    <source>
        <dbReference type="SAM" id="MobiDB-lite"/>
    </source>
</evidence>
<feature type="region of interest" description="Disordered" evidence="1">
    <location>
        <begin position="27"/>
        <end position="59"/>
    </location>
</feature>
<reference evidence="4" key="1">
    <citation type="submission" date="2022-11" db="UniProtKB">
        <authorList>
            <consortium name="WormBaseParasite"/>
        </authorList>
    </citation>
    <scope>IDENTIFICATION</scope>
</reference>
<keyword evidence="2" id="KW-0732">Signal</keyword>
<sequence length="262" mass="27906">MNIIAILAILELFICGAWGGIIFSKNRSKPPPSESGPDADTNSAAKQKDGTTNEFARRQRTNKNLTAFLEAQKYCKQLASSIRISAATKSNSASSSSKSGHGESSDKSLAKLLGPEDNSPPPPSSLPLCISGAKSKSAGSSSRQGELLATENNSPPPSSSLPLCFSGAASCGAVIKQRSRRTSSQKSLEAITEIDQNSSPTSSHSRFTDNAVPRESSTIDRSRRTQSHPSLGELLNARRKSEADSNSMDTLWEPMNNGIYLF</sequence>
<feature type="region of interest" description="Disordered" evidence="1">
    <location>
        <begin position="176"/>
        <end position="250"/>
    </location>
</feature>
<dbReference type="Proteomes" id="UP000887572">
    <property type="component" value="Unplaced"/>
</dbReference>
<feature type="compositionally biased region" description="Basic and acidic residues" evidence="1">
    <location>
        <begin position="100"/>
        <end position="109"/>
    </location>
</feature>
<organism evidence="3 4">
    <name type="scientific">Globodera rostochiensis</name>
    <name type="common">Golden nematode worm</name>
    <name type="synonym">Heterodera rostochiensis</name>
    <dbReference type="NCBI Taxonomy" id="31243"/>
    <lineage>
        <taxon>Eukaryota</taxon>
        <taxon>Metazoa</taxon>
        <taxon>Ecdysozoa</taxon>
        <taxon>Nematoda</taxon>
        <taxon>Chromadorea</taxon>
        <taxon>Rhabditida</taxon>
        <taxon>Tylenchina</taxon>
        <taxon>Tylenchomorpha</taxon>
        <taxon>Tylenchoidea</taxon>
        <taxon>Heteroderidae</taxon>
        <taxon>Heteroderinae</taxon>
        <taxon>Globodera</taxon>
    </lineage>
</organism>
<evidence type="ECO:0000256" key="2">
    <source>
        <dbReference type="SAM" id="SignalP"/>
    </source>
</evidence>
<protein>
    <submittedName>
        <fullName evidence="4">Uncharacterized protein</fullName>
    </submittedName>
</protein>
<name>A0A914HLU9_GLORO</name>
<dbReference type="WBParaSite" id="Gr19_v10_g17832.t1">
    <property type="protein sequence ID" value="Gr19_v10_g17832.t1"/>
    <property type="gene ID" value="Gr19_v10_g17832"/>
</dbReference>
<accession>A0A914HLU9</accession>
<feature type="chain" id="PRO_5037365442" evidence="2">
    <location>
        <begin position="20"/>
        <end position="262"/>
    </location>
</feature>
<keyword evidence="3" id="KW-1185">Reference proteome</keyword>
<feature type="region of interest" description="Disordered" evidence="1">
    <location>
        <begin position="89"/>
        <end position="161"/>
    </location>
</feature>
<evidence type="ECO:0000313" key="4">
    <source>
        <dbReference type="WBParaSite" id="Gr19_v10_g17832.t1"/>
    </source>
</evidence>
<feature type="compositionally biased region" description="Polar residues" evidence="1">
    <location>
        <begin position="194"/>
        <end position="205"/>
    </location>
</feature>
<dbReference type="AlphaFoldDB" id="A0A914HLU9"/>
<feature type="compositionally biased region" description="Basic and acidic residues" evidence="1">
    <location>
        <begin position="46"/>
        <end position="57"/>
    </location>
</feature>